<evidence type="ECO:0000313" key="7">
    <source>
        <dbReference type="EMBL" id="SPO28899.1"/>
    </source>
</evidence>
<evidence type="ECO:0000256" key="1">
    <source>
        <dbReference type="ARBA" id="ARBA00004123"/>
    </source>
</evidence>
<dbReference type="Proteomes" id="UP000324022">
    <property type="component" value="Unassembled WGS sequence"/>
</dbReference>
<dbReference type="InterPro" id="IPR038491">
    <property type="entry name" value="Velvet_dom_sf"/>
</dbReference>
<dbReference type="EMBL" id="OOIN01000025">
    <property type="protein sequence ID" value="SPO28899.1"/>
    <property type="molecule type" value="Genomic_DNA"/>
</dbReference>
<feature type="compositionally biased region" description="Low complexity" evidence="5">
    <location>
        <begin position="145"/>
        <end position="159"/>
    </location>
</feature>
<feature type="region of interest" description="Disordered" evidence="5">
    <location>
        <begin position="80"/>
        <end position="172"/>
    </location>
</feature>
<dbReference type="PROSITE" id="PS51821">
    <property type="entry name" value="VELVET"/>
    <property type="match status" value="1"/>
</dbReference>
<evidence type="ECO:0000259" key="6">
    <source>
        <dbReference type="PROSITE" id="PS51821"/>
    </source>
</evidence>
<gene>
    <name evidence="7" type="ORF">UTRI_05058_B</name>
</gene>
<feature type="compositionally biased region" description="Low complexity" evidence="5">
    <location>
        <begin position="108"/>
        <end position="137"/>
    </location>
</feature>
<accession>A0A5C3EI40</accession>
<comment type="subcellular location">
    <subcellularLocation>
        <location evidence="1">Nucleus</location>
    </subcellularLocation>
</comment>
<sequence length="278" mass="29602">MSSTSSSTAEYKLILVQEPTTGAAFEDNLLGRIGLAPPLILELQVLKDGKVEDVSAELPFLICQCSLLDESGAIADMVDQTTTGVGNPSPSTSLMPSTPPTRGRRGRSSLSRRGTSASAVSNRSSESAEASTSVVSEDTPTTIDAAPAAASQQARSSLSVPPPSSGRDSPPRLARMLYGTIVAGPQQYDSLQNEEKPYFFFPEISIRTPGKFKIQCKLMRLSLPGMPTAEQGILASIETQIFQVVKRDDYTAPYITDVSRHFARQGVPLLLPPGVSAD</sequence>
<dbReference type="OrthoDB" id="3056235at2759"/>
<dbReference type="PANTHER" id="PTHR33572">
    <property type="entry name" value="SPORE DEVELOPMENT REGULATOR VOSA"/>
    <property type="match status" value="1"/>
</dbReference>
<evidence type="ECO:0000256" key="3">
    <source>
        <dbReference type="ARBA" id="ARBA00023163"/>
    </source>
</evidence>
<dbReference type="GO" id="GO:0005634">
    <property type="term" value="C:nucleus"/>
    <property type="evidence" value="ECO:0007669"/>
    <property type="project" value="UniProtKB-SubCell"/>
</dbReference>
<dbReference type="PANTHER" id="PTHR33572:SF15">
    <property type="entry name" value="VELVET DOMAIN-CONTAINING PROTEIN"/>
    <property type="match status" value="1"/>
</dbReference>
<keyword evidence="3" id="KW-0804">Transcription</keyword>
<keyword evidence="8" id="KW-1185">Reference proteome</keyword>
<keyword evidence="4" id="KW-0539">Nucleus</keyword>
<evidence type="ECO:0000313" key="8">
    <source>
        <dbReference type="Proteomes" id="UP000324022"/>
    </source>
</evidence>
<evidence type="ECO:0000256" key="2">
    <source>
        <dbReference type="ARBA" id="ARBA00023015"/>
    </source>
</evidence>
<protein>
    <recommendedName>
        <fullName evidence="6">Velvet domain-containing protein</fullName>
    </recommendedName>
</protein>
<keyword evidence="2" id="KW-0805">Transcription regulation</keyword>
<dbReference type="InterPro" id="IPR021740">
    <property type="entry name" value="Velvet"/>
</dbReference>
<proteinExistence type="predicted"/>
<dbReference type="AlphaFoldDB" id="A0A5C3EI40"/>
<name>A0A5C3EI40_9BASI</name>
<dbReference type="Pfam" id="PF11754">
    <property type="entry name" value="Velvet"/>
    <property type="match status" value="1"/>
</dbReference>
<feature type="domain" description="Velvet" evidence="6">
    <location>
        <begin position="6"/>
        <end position="272"/>
    </location>
</feature>
<evidence type="ECO:0000256" key="4">
    <source>
        <dbReference type="ARBA" id="ARBA00023242"/>
    </source>
</evidence>
<dbReference type="Gene3D" id="2.60.40.3960">
    <property type="entry name" value="Velvet domain"/>
    <property type="match status" value="1"/>
</dbReference>
<evidence type="ECO:0000256" key="5">
    <source>
        <dbReference type="SAM" id="MobiDB-lite"/>
    </source>
</evidence>
<organism evidence="7 8">
    <name type="scientific">Ustilago trichophora</name>
    <dbReference type="NCBI Taxonomy" id="86804"/>
    <lineage>
        <taxon>Eukaryota</taxon>
        <taxon>Fungi</taxon>
        <taxon>Dikarya</taxon>
        <taxon>Basidiomycota</taxon>
        <taxon>Ustilaginomycotina</taxon>
        <taxon>Ustilaginomycetes</taxon>
        <taxon>Ustilaginales</taxon>
        <taxon>Ustilaginaceae</taxon>
        <taxon>Ustilago</taxon>
    </lineage>
</organism>
<reference evidence="7 8" key="1">
    <citation type="submission" date="2018-03" db="EMBL/GenBank/DDBJ databases">
        <authorList>
            <person name="Guldener U."/>
        </authorList>
    </citation>
    <scope>NUCLEOTIDE SEQUENCE [LARGE SCALE GENOMIC DNA]</scope>
    <source>
        <strain evidence="7 8">NBRC100155</strain>
    </source>
</reference>
<dbReference type="InterPro" id="IPR037525">
    <property type="entry name" value="Velvet_dom"/>
</dbReference>